<dbReference type="Pfam" id="PF01841">
    <property type="entry name" value="Transglut_core"/>
    <property type="match status" value="2"/>
</dbReference>
<comment type="caution">
    <text evidence="2">The sequence shown here is derived from an EMBL/GenBank/DDBJ whole genome shotgun (WGS) entry which is preliminary data.</text>
</comment>
<accession>A0A4Q7V6D7</accession>
<feature type="domain" description="Transglutaminase-like" evidence="1">
    <location>
        <begin position="537"/>
        <end position="604"/>
    </location>
</feature>
<evidence type="ECO:0000313" key="2">
    <source>
        <dbReference type="EMBL" id="RZT91875.1"/>
    </source>
</evidence>
<dbReference type="PANTHER" id="PTHR35532:SF5">
    <property type="entry name" value="CARBOHYDRATE-BINDING DOMAIN-CONTAINING PROTEIN"/>
    <property type="match status" value="1"/>
</dbReference>
<reference evidence="2 3" key="1">
    <citation type="submission" date="2019-02" db="EMBL/GenBank/DDBJ databases">
        <title>Genomic Encyclopedia of Type Strains, Phase IV (KMG-IV): sequencing the most valuable type-strain genomes for metagenomic binning, comparative biology and taxonomic classification.</title>
        <authorList>
            <person name="Goeker M."/>
        </authorList>
    </citation>
    <scope>NUCLEOTIDE SEQUENCE [LARGE SCALE GENOMIC DNA]</scope>
    <source>
        <strain evidence="2 3">DSM 28825</strain>
    </source>
</reference>
<dbReference type="AlphaFoldDB" id="A0A4Q7V6D7"/>
<dbReference type="Proteomes" id="UP000293562">
    <property type="component" value="Unassembled WGS sequence"/>
</dbReference>
<evidence type="ECO:0000259" key="1">
    <source>
        <dbReference type="Pfam" id="PF01841"/>
    </source>
</evidence>
<sequence length="877" mass="101175">MIKKLIFILLICISFSCSQEEEHFLKDTNYRNEIISKFESRKLIFQNRNSELLDVFDKQLTLKEKEALMFLYAYMPLNDLADYSGKYFLQQVQYAFKTQNEFPWGKKVSEDNFRHFVLPYRVNNENLDSARLVFFNELKVRLKGLSMHEAALEINHWCHEKVTYIGSDIRTSAPLATVKNAKGRCGEESTFTVAAYRAAGIPARQCYTPRWAHCDDNHAWVEICVDGVWHYVGACEPEAELNLGWFSQSAKKAMLVHTKVFGQYKGNERVSYQTENFSELNLLEKYTKTEEVTIHVQDENGKPISNADVHYSVLNYSEFYPLITKKTNTDGISQFTTGIGSLFIWASKDGLFAFKDIDLTQTKTLKLTLSKQNSRSSENYYFDLNPSKYGGLSRSTPHNAENDKKLQNEDKIRKAYENTFISDEAIKEFAAKQNMDEQLSLEYLKKSRGNYAEIISFIKQVPAEKRDLIFPLLAAVSDKDLHDTPASVFLDHINNSSQKITDKNLFNQYVLNPRIKNEILSPYKTSILKDLSSSFSQDSSRNPQQIEKWIIENIQISDHDNYYKTPLTPIGSLKLKITDPSSRDILFVAICRTYGIPARIEPATLKAQYYSENNWINVNFNSKQESPNTFGYIKLNNTSKGFEIDPEYYKNFTIARIENGDYQSLEFDFMKKLSSFDSKIRLQTGHYMLTTANRKLNGGVLSKLSFFEVKANTTTPVDVEVMKISFKNQVYCNLDLNKNETLKNSFKEKFLILGWLAPDKEPTKHALVDFNKLKAEFENTDVSIVFIIPQAKKTESFDKQNQKLPKQCLFIENEDLITQLETKTGQSLQNEYPVFTIIKQNGDVVYLNKGYKIDIGPEILNVIRELDQTPEHCLFTK</sequence>
<dbReference type="Gene3D" id="3.40.30.10">
    <property type="entry name" value="Glutaredoxin"/>
    <property type="match status" value="1"/>
</dbReference>
<name>A0A4Q7V6D7_9BACT</name>
<dbReference type="PANTHER" id="PTHR35532">
    <property type="entry name" value="SIMILAR TO POLYHYDROXYALKANOATE DEPOLYMERASE"/>
    <property type="match status" value="1"/>
</dbReference>
<dbReference type="SUPFAM" id="SSF54001">
    <property type="entry name" value="Cysteine proteinases"/>
    <property type="match status" value="1"/>
</dbReference>
<dbReference type="EMBL" id="SHKN01000004">
    <property type="protein sequence ID" value="RZT91875.1"/>
    <property type="molecule type" value="Genomic_DNA"/>
</dbReference>
<dbReference type="Gene3D" id="2.60.40.1120">
    <property type="entry name" value="Carboxypeptidase-like, regulatory domain"/>
    <property type="match status" value="1"/>
</dbReference>
<evidence type="ECO:0000313" key="3">
    <source>
        <dbReference type="Proteomes" id="UP000293562"/>
    </source>
</evidence>
<proteinExistence type="predicted"/>
<dbReference type="RefSeq" id="WP_130308440.1">
    <property type="nucleotide sequence ID" value="NZ_SHKN01000004.1"/>
</dbReference>
<protein>
    <submittedName>
        <fullName evidence="2">Transglutaminase superfamily protein</fullName>
    </submittedName>
</protein>
<dbReference type="PROSITE" id="PS51257">
    <property type="entry name" value="PROKAR_LIPOPROTEIN"/>
    <property type="match status" value="1"/>
</dbReference>
<dbReference type="InterPro" id="IPR038765">
    <property type="entry name" value="Papain-like_cys_pep_sf"/>
</dbReference>
<keyword evidence="3" id="KW-1185">Reference proteome</keyword>
<feature type="domain" description="Transglutaminase-like" evidence="1">
    <location>
        <begin position="147"/>
        <end position="231"/>
    </location>
</feature>
<dbReference type="OrthoDB" id="9787782at2"/>
<gene>
    <name evidence="2" type="ORF">EV201_3093</name>
</gene>
<dbReference type="Gene3D" id="3.10.620.30">
    <property type="match status" value="1"/>
</dbReference>
<dbReference type="InterPro" id="IPR002931">
    <property type="entry name" value="Transglutaminase-like"/>
</dbReference>
<organism evidence="2 3">
    <name type="scientific">Ancylomarina subtilis</name>
    <dbReference type="NCBI Taxonomy" id="1639035"/>
    <lineage>
        <taxon>Bacteria</taxon>
        <taxon>Pseudomonadati</taxon>
        <taxon>Bacteroidota</taxon>
        <taxon>Bacteroidia</taxon>
        <taxon>Marinilabiliales</taxon>
        <taxon>Marinifilaceae</taxon>
        <taxon>Ancylomarina</taxon>
    </lineage>
</organism>